<dbReference type="Pfam" id="PF04909">
    <property type="entry name" value="Amidohydro_2"/>
    <property type="match status" value="1"/>
</dbReference>
<feature type="domain" description="Amidohydrolase-related" evidence="2">
    <location>
        <begin position="30"/>
        <end position="262"/>
    </location>
</feature>
<gene>
    <name evidence="3" type="ORF">AVDCRST_MAG79-1186</name>
</gene>
<dbReference type="PANTHER" id="PTHR21240:SF28">
    <property type="entry name" value="ISO-OROTATE DECARBOXYLASE (EUROFUNG)"/>
    <property type="match status" value="1"/>
</dbReference>
<evidence type="ECO:0000313" key="3">
    <source>
        <dbReference type="EMBL" id="CAA9534049.1"/>
    </source>
</evidence>
<dbReference type="SUPFAM" id="SSF51556">
    <property type="entry name" value="Metallo-dependent hydrolases"/>
    <property type="match status" value="1"/>
</dbReference>
<dbReference type="PANTHER" id="PTHR21240">
    <property type="entry name" value="2-AMINO-3-CARBOXYLMUCONATE-6-SEMIALDEHYDE DECARBOXYLASE"/>
    <property type="match status" value="1"/>
</dbReference>
<dbReference type="InterPro" id="IPR032465">
    <property type="entry name" value="ACMSD"/>
</dbReference>
<dbReference type="GO" id="GO:0005737">
    <property type="term" value="C:cytoplasm"/>
    <property type="evidence" value="ECO:0007669"/>
    <property type="project" value="TreeGrafter"/>
</dbReference>
<protein>
    <recommendedName>
        <fullName evidence="2">Amidohydrolase-related domain-containing protein</fullName>
    </recommendedName>
</protein>
<accession>A0A6J4TX87</accession>
<dbReference type="GO" id="GO:0016787">
    <property type="term" value="F:hydrolase activity"/>
    <property type="evidence" value="ECO:0007669"/>
    <property type="project" value="InterPro"/>
</dbReference>
<keyword evidence="1" id="KW-0456">Lyase</keyword>
<dbReference type="GO" id="GO:0019748">
    <property type="term" value="P:secondary metabolic process"/>
    <property type="evidence" value="ECO:0007669"/>
    <property type="project" value="TreeGrafter"/>
</dbReference>
<sequence length="389" mass="41585">MSASRHADELLDRARGRLRLLLPSDTVLADAHTHLGLDEDGMRLDLASLLDDMDLHGIERALVFPLNEPDRHPGYRAPNDRVLGWAAESGGRLVPLARLDLSEDPIGEAERCFAAGARGIKLHPRAQAFAVDDSRLEPVFALAERHRFPILIHAGRGMPPIGEALAQVSERHPGAILILAHAAIVDQGRIASLVAGRPNVFFDTSTWGAVDVLALLAHVSPEQLLFAADVPYGNFLTSLTMLASILEQLDVDDDIRRGIVGGTLEGIIAGELPTLSPPVGPVEGSYRHTAMRVHSYLAAATPLIWTRQPDVIGLMGLALTAASEGGDELAGVPELIEAAGRLWAEAPASVDGQGTPISAWATHMRKVYALVHLAQVALFCPRAAARVPV</sequence>
<proteinExistence type="predicted"/>
<evidence type="ECO:0000256" key="1">
    <source>
        <dbReference type="ARBA" id="ARBA00023239"/>
    </source>
</evidence>
<dbReference type="EMBL" id="CADCWC010000192">
    <property type="protein sequence ID" value="CAA9534049.1"/>
    <property type="molecule type" value="Genomic_DNA"/>
</dbReference>
<dbReference type="AlphaFoldDB" id="A0A6J4TX87"/>
<reference evidence="3" key="1">
    <citation type="submission" date="2020-02" db="EMBL/GenBank/DDBJ databases">
        <authorList>
            <person name="Meier V. D."/>
        </authorList>
    </citation>
    <scope>NUCLEOTIDE SEQUENCE</scope>
    <source>
        <strain evidence="3">AVDCRST_MAG79</strain>
    </source>
</reference>
<name>A0A6J4TX87_9ACTN</name>
<evidence type="ECO:0000259" key="2">
    <source>
        <dbReference type="Pfam" id="PF04909"/>
    </source>
</evidence>
<dbReference type="Gene3D" id="3.20.20.140">
    <property type="entry name" value="Metal-dependent hydrolases"/>
    <property type="match status" value="1"/>
</dbReference>
<dbReference type="GO" id="GO:0016831">
    <property type="term" value="F:carboxy-lyase activity"/>
    <property type="evidence" value="ECO:0007669"/>
    <property type="project" value="InterPro"/>
</dbReference>
<organism evidence="3">
    <name type="scientific">uncultured Thermoleophilia bacterium</name>
    <dbReference type="NCBI Taxonomy" id="1497501"/>
    <lineage>
        <taxon>Bacteria</taxon>
        <taxon>Bacillati</taxon>
        <taxon>Actinomycetota</taxon>
        <taxon>Thermoleophilia</taxon>
        <taxon>environmental samples</taxon>
    </lineage>
</organism>
<dbReference type="InterPro" id="IPR032466">
    <property type="entry name" value="Metal_Hydrolase"/>
</dbReference>
<dbReference type="InterPro" id="IPR006680">
    <property type="entry name" value="Amidohydro-rel"/>
</dbReference>